<feature type="transmembrane region" description="Helical" evidence="1">
    <location>
        <begin position="21"/>
        <end position="38"/>
    </location>
</feature>
<keyword evidence="1" id="KW-0812">Transmembrane</keyword>
<organism evidence="2 3">
    <name type="scientific">Dermacoccus nishinomiyaensis</name>
    <dbReference type="NCBI Taxonomy" id="1274"/>
    <lineage>
        <taxon>Bacteria</taxon>
        <taxon>Bacillati</taxon>
        <taxon>Actinomycetota</taxon>
        <taxon>Actinomycetes</taxon>
        <taxon>Micrococcales</taxon>
        <taxon>Dermacoccaceae</taxon>
        <taxon>Dermacoccus</taxon>
    </lineage>
</organism>
<evidence type="ECO:0000256" key="1">
    <source>
        <dbReference type="SAM" id="Phobius"/>
    </source>
</evidence>
<dbReference type="KEGG" id="dni:HX89_11575"/>
<keyword evidence="1" id="KW-0472">Membrane</keyword>
<protein>
    <submittedName>
        <fullName evidence="2">Uncharacterized protein</fullName>
    </submittedName>
</protein>
<dbReference type="RefSeq" id="WP_038569281.1">
    <property type="nucleotide sequence ID" value="NZ_CP008889.1"/>
</dbReference>
<gene>
    <name evidence="2" type="ORF">HX89_11575</name>
</gene>
<evidence type="ECO:0000313" key="2">
    <source>
        <dbReference type="EMBL" id="AIF41468.1"/>
    </source>
</evidence>
<evidence type="ECO:0000313" key="3">
    <source>
        <dbReference type="Proteomes" id="UP000027986"/>
    </source>
</evidence>
<accession>A0A075JMT5</accession>
<dbReference type="EMBL" id="CP008889">
    <property type="protein sequence ID" value="AIF41468.1"/>
    <property type="molecule type" value="Genomic_DNA"/>
</dbReference>
<name>A0A075JMT5_9MICO</name>
<dbReference type="HOGENOM" id="CLU_104647_0_0_11"/>
<feature type="transmembrane region" description="Helical" evidence="1">
    <location>
        <begin position="107"/>
        <end position="130"/>
    </location>
</feature>
<keyword evidence="1" id="KW-1133">Transmembrane helix</keyword>
<dbReference type="Proteomes" id="UP000027986">
    <property type="component" value="Chromosome"/>
</dbReference>
<reference evidence="2 3" key="1">
    <citation type="submission" date="2014-07" db="EMBL/GenBank/DDBJ databases">
        <title>Genome Sequencing of Dermacoccus nishinomiyaensis.</title>
        <authorList>
            <person name="Hong K.W."/>
            <person name="Chan K.G."/>
        </authorList>
    </citation>
    <scope>NUCLEOTIDE SEQUENCE [LARGE SCALE GENOMIC DNA]</scope>
    <source>
        <strain evidence="2 3">M25</strain>
    </source>
</reference>
<dbReference type="eggNOG" id="ENOG5032U4U">
    <property type="taxonomic scope" value="Bacteria"/>
</dbReference>
<proteinExistence type="predicted"/>
<dbReference type="OrthoDB" id="5198533at2"/>
<keyword evidence="3" id="KW-1185">Reference proteome</keyword>
<dbReference type="GeneID" id="41841723"/>
<dbReference type="AlphaFoldDB" id="A0A075JMT5"/>
<sequence>MGLKFYADRGSRRTRQIVADVALALWCVLAIWAGTVVHDRALVAQSGAQKLEHGSSSLALDMTDAANAVAKVPFVGSEVRTPFDKAAGTATDMAGSGHDLATGLGRFAVLLGVLTAALPIVLALVPWLLTRLRYAVTAGRLARLRSMPGGRRLLALEALTSASPRALAAIDDDVARAWQDDDPEATRKLADLSLATYGLRLRDDVLENGVREEDVLDGGATDAEE</sequence>